<dbReference type="AlphaFoldDB" id="A0A075MSU1"/>
<accession>A0A075MSU1</accession>
<organism evidence="1 2">
    <name type="scientific">Candidatus Nitrososphaera evergladensis SR1</name>
    <dbReference type="NCBI Taxonomy" id="1459636"/>
    <lineage>
        <taxon>Archaea</taxon>
        <taxon>Nitrososphaerota</taxon>
        <taxon>Nitrososphaeria</taxon>
        <taxon>Nitrososphaerales</taxon>
        <taxon>Nitrososphaeraceae</taxon>
        <taxon>Nitrososphaera</taxon>
    </lineage>
</organism>
<dbReference type="Proteomes" id="UP000028194">
    <property type="component" value="Chromosome"/>
</dbReference>
<sequence>MTGASNSDLNSILEMRADVTFAGLVLKGKPLQMQLRPGVPMPSENDMQRMLLQVEMFSSMISTNEKVAGETQFILISHSNVKVLIVPLVANNNNNTGKTLVVTFTQFKGIESLVRLILERAKTLK</sequence>
<dbReference type="KEGG" id="nev:NTE_00337"/>
<reference evidence="1 2" key="1">
    <citation type="journal article" date="2014" name="PLoS ONE">
        <title>Genome Sequence of Candidatus Nitrososphaera evergladensis from Group I.1b Enriched from Everglades Soil Reveals Novel Genomic Features of the Ammonia-Oxidizing Archaea.</title>
        <authorList>
            <person name="Zhalnina K.V."/>
            <person name="Dias R."/>
            <person name="Leonard M.T."/>
            <person name="Dorr de Quadros P."/>
            <person name="Camargo F.A."/>
            <person name="Drew J.C."/>
            <person name="Farmerie W.G."/>
            <person name="Daroub S.H."/>
            <person name="Triplett E.W."/>
        </authorList>
    </citation>
    <scope>NUCLEOTIDE SEQUENCE [LARGE SCALE GENOMIC DNA]</scope>
    <source>
        <strain evidence="1 2">SR1</strain>
    </source>
</reference>
<protein>
    <recommendedName>
        <fullName evidence="3">Roadblock/LAMTOR2 domain-containing protein</fullName>
    </recommendedName>
</protein>
<keyword evidence="2" id="KW-1185">Reference proteome</keyword>
<evidence type="ECO:0000313" key="2">
    <source>
        <dbReference type="Proteomes" id="UP000028194"/>
    </source>
</evidence>
<dbReference type="STRING" id="1459636.NTE_00337"/>
<evidence type="ECO:0008006" key="3">
    <source>
        <dbReference type="Google" id="ProtNLM"/>
    </source>
</evidence>
<gene>
    <name evidence="1" type="ORF">NTE_00337</name>
</gene>
<evidence type="ECO:0000313" key="1">
    <source>
        <dbReference type="EMBL" id="AIF82419.1"/>
    </source>
</evidence>
<dbReference type="GeneID" id="41596233"/>
<dbReference type="EMBL" id="CP007174">
    <property type="protein sequence ID" value="AIF82419.1"/>
    <property type="molecule type" value="Genomic_DNA"/>
</dbReference>
<proteinExistence type="predicted"/>
<dbReference type="HOGENOM" id="CLU_1987509_0_0_2"/>
<dbReference type="RefSeq" id="WP_148699401.1">
    <property type="nucleotide sequence ID" value="NZ_CP007174.1"/>
</dbReference>
<name>A0A075MSU1_9ARCH</name>